<proteinExistence type="predicted"/>
<dbReference type="InterPro" id="IPR011701">
    <property type="entry name" value="MFS"/>
</dbReference>
<evidence type="ECO:0000256" key="4">
    <source>
        <dbReference type="ARBA" id="ARBA00023136"/>
    </source>
</evidence>
<dbReference type="Pfam" id="PF07690">
    <property type="entry name" value="MFS_1"/>
    <property type="match status" value="1"/>
</dbReference>
<dbReference type="PANTHER" id="PTHR11662:SF450">
    <property type="entry name" value="BLR1003 PROTEIN"/>
    <property type="match status" value="1"/>
</dbReference>
<dbReference type="KEGG" id="splu:LK06_002005"/>
<comment type="subcellular location">
    <subcellularLocation>
        <location evidence="1">Cell membrane</location>
        <topology evidence="1">Multi-pass membrane protein</topology>
    </subcellularLocation>
</comment>
<feature type="transmembrane region" description="Helical" evidence="6">
    <location>
        <begin position="238"/>
        <end position="257"/>
    </location>
</feature>
<evidence type="ECO:0000259" key="7">
    <source>
        <dbReference type="PROSITE" id="PS50850"/>
    </source>
</evidence>
<feature type="transmembrane region" description="Helical" evidence="6">
    <location>
        <begin position="416"/>
        <end position="436"/>
    </location>
</feature>
<accession>A0A221NT92</accession>
<evidence type="ECO:0000256" key="2">
    <source>
        <dbReference type="ARBA" id="ARBA00022692"/>
    </source>
</evidence>
<reference evidence="8 9" key="1">
    <citation type="submission" date="2017-07" db="EMBL/GenBank/DDBJ databases">
        <title>Genome sequence of Streptomyces pluripotens MUSC 137T.</title>
        <authorList>
            <person name="Ser H.-L."/>
            <person name="Lee L.-H."/>
        </authorList>
    </citation>
    <scope>NUCLEOTIDE SEQUENCE [LARGE SCALE GENOMIC DNA]</scope>
    <source>
        <strain evidence="8 9">MUSC 137</strain>
    </source>
</reference>
<evidence type="ECO:0000313" key="9">
    <source>
        <dbReference type="Proteomes" id="UP000031501"/>
    </source>
</evidence>
<feature type="transmembrane region" description="Helical" evidence="6">
    <location>
        <begin position="321"/>
        <end position="339"/>
    </location>
</feature>
<feature type="transmembrane region" description="Helical" evidence="6">
    <location>
        <begin position="163"/>
        <end position="184"/>
    </location>
</feature>
<feature type="transmembrane region" description="Helical" evidence="6">
    <location>
        <begin position="97"/>
        <end position="117"/>
    </location>
</feature>
<dbReference type="PANTHER" id="PTHR11662">
    <property type="entry name" value="SOLUTE CARRIER FAMILY 17"/>
    <property type="match status" value="1"/>
</dbReference>
<feature type="transmembrane region" description="Helical" evidence="6">
    <location>
        <begin position="380"/>
        <end position="404"/>
    </location>
</feature>
<dbReference type="InterPro" id="IPR050382">
    <property type="entry name" value="MFS_Na/Anion_cotransporter"/>
</dbReference>
<evidence type="ECO:0000256" key="3">
    <source>
        <dbReference type="ARBA" id="ARBA00022989"/>
    </source>
</evidence>
<keyword evidence="2 6" id="KW-0812">Transmembrane</keyword>
<keyword evidence="9" id="KW-1185">Reference proteome</keyword>
<feature type="transmembrane region" description="Helical" evidence="6">
    <location>
        <begin position="190"/>
        <end position="210"/>
    </location>
</feature>
<evidence type="ECO:0000313" key="8">
    <source>
        <dbReference type="EMBL" id="ASN23181.1"/>
    </source>
</evidence>
<evidence type="ECO:0000256" key="5">
    <source>
        <dbReference type="SAM" id="MobiDB-lite"/>
    </source>
</evidence>
<dbReference type="STRING" id="1355015.LK06_002005"/>
<protein>
    <submittedName>
        <fullName evidence="8">MFS transporter</fullName>
    </submittedName>
</protein>
<evidence type="ECO:0000256" key="6">
    <source>
        <dbReference type="SAM" id="Phobius"/>
    </source>
</evidence>
<dbReference type="EMBL" id="CP022433">
    <property type="protein sequence ID" value="ASN23181.1"/>
    <property type="molecule type" value="Genomic_DNA"/>
</dbReference>
<evidence type="ECO:0000256" key="1">
    <source>
        <dbReference type="ARBA" id="ARBA00004651"/>
    </source>
</evidence>
<feature type="region of interest" description="Disordered" evidence="5">
    <location>
        <begin position="1"/>
        <end position="28"/>
    </location>
</feature>
<feature type="transmembrane region" description="Helical" evidence="6">
    <location>
        <begin position="69"/>
        <end position="90"/>
    </location>
</feature>
<feature type="transmembrane region" description="Helical" evidence="6">
    <location>
        <begin position="28"/>
        <end position="49"/>
    </location>
</feature>
<feature type="domain" description="Major facilitator superfamily (MFS) profile" evidence="7">
    <location>
        <begin position="36"/>
        <end position="441"/>
    </location>
</feature>
<feature type="transmembrane region" description="Helical" evidence="6">
    <location>
        <begin position="277"/>
        <end position="300"/>
    </location>
</feature>
<dbReference type="GO" id="GO:0005886">
    <property type="term" value="C:plasma membrane"/>
    <property type="evidence" value="ECO:0007669"/>
    <property type="project" value="UniProtKB-SubCell"/>
</dbReference>
<name>A0A221NT92_9ACTN</name>
<gene>
    <name evidence="8" type="ORF">LK07_03085</name>
</gene>
<dbReference type="InterPro" id="IPR020846">
    <property type="entry name" value="MFS_dom"/>
</dbReference>
<dbReference type="SUPFAM" id="SSF103473">
    <property type="entry name" value="MFS general substrate transporter"/>
    <property type="match status" value="1"/>
</dbReference>
<organism evidence="8 9">
    <name type="scientific">Streptomyces pluripotens</name>
    <dbReference type="NCBI Taxonomy" id="1355015"/>
    <lineage>
        <taxon>Bacteria</taxon>
        <taxon>Bacillati</taxon>
        <taxon>Actinomycetota</taxon>
        <taxon>Actinomycetes</taxon>
        <taxon>Kitasatosporales</taxon>
        <taxon>Streptomycetaceae</taxon>
        <taxon>Streptomyces</taxon>
    </lineage>
</organism>
<feature type="transmembrane region" description="Helical" evidence="6">
    <location>
        <begin position="345"/>
        <end position="368"/>
    </location>
</feature>
<dbReference type="Proteomes" id="UP000031501">
    <property type="component" value="Chromosome"/>
</dbReference>
<keyword evidence="3 6" id="KW-1133">Transmembrane helix</keyword>
<keyword evidence="4 6" id="KW-0472">Membrane</keyword>
<sequence length="459" mass="47884">MLTDGEAAAEGGAPNAGRRGRGARSRTARVPGAWGTTWMLLAFMLVNFADKAVMGLGAPKIISDLHLTHGQFGMAQSAFFALFSLSALAVSSLTRRISTGVLLLTLALAWSAAQLPMLLQTSGFGVLVATRVLLGAAEGPALPVATHHVYGWFGHRERTLPTAVLLIGAAAGVAVSAPVLSWVIDRWGWRWAFGAVGFAGLAWAALWNGYGRKGPLQRADDRPEEGAPPAALPYHRILLSRTWLTAAFGSFAAYWMLSSSLTWGPDYLDHVAGLSLTQTGLLVTLAAVGNAASLLSHALLTRRTTAREARGHPARRRLPSGAGSGLLMCAAACAVAVFVSSDTLWVKIVMMVGPMTLTNVIMTVSQTACARVAPPERRGVVLGALAFVYALAGILAPLVTGRVVDAAGDLGTGYRTAYLLTAGLVGSAGALAACFLRPEKDARRLGVPEQAGPAPVLAH</sequence>
<feature type="compositionally biased region" description="Low complexity" evidence="5">
    <location>
        <begin position="1"/>
        <end position="17"/>
    </location>
</feature>
<dbReference type="AlphaFoldDB" id="A0A221NT92"/>
<feature type="compositionally biased region" description="Basic residues" evidence="5">
    <location>
        <begin position="18"/>
        <end position="27"/>
    </location>
</feature>
<dbReference type="Gene3D" id="1.20.1250.20">
    <property type="entry name" value="MFS general substrate transporter like domains"/>
    <property type="match status" value="2"/>
</dbReference>
<dbReference type="GO" id="GO:0022857">
    <property type="term" value="F:transmembrane transporter activity"/>
    <property type="evidence" value="ECO:0007669"/>
    <property type="project" value="InterPro"/>
</dbReference>
<dbReference type="PROSITE" id="PS50850">
    <property type="entry name" value="MFS"/>
    <property type="match status" value="1"/>
</dbReference>
<feature type="transmembrane region" description="Helical" evidence="6">
    <location>
        <begin position="123"/>
        <end position="142"/>
    </location>
</feature>
<dbReference type="InterPro" id="IPR036259">
    <property type="entry name" value="MFS_trans_sf"/>
</dbReference>